<reference evidence="2 3" key="1">
    <citation type="submission" date="2020-02" db="EMBL/GenBank/DDBJ databases">
        <title>Draft genome sequence of Haematococcus lacustris strain NIES-144.</title>
        <authorList>
            <person name="Morimoto D."/>
            <person name="Nakagawa S."/>
            <person name="Yoshida T."/>
            <person name="Sawayama S."/>
        </authorList>
    </citation>
    <scope>NUCLEOTIDE SEQUENCE [LARGE SCALE GENOMIC DNA]</scope>
    <source>
        <strain evidence="2 3">NIES-144</strain>
    </source>
</reference>
<feature type="region of interest" description="Disordered" evidence="1">
    <location>
        <begin position="73"/>
        <end position="95"/>
    </location>
</feature>
<organism evidence="2 3">
    <name type="scientific">Haematococcus lacustris</name>
    <name type="common">Green alga</name>
    <name type="synonym">Haematococcus pluvialis</name>
    <dbReference type="NCBI Taxonomy" id="44745"/>
    <lineage>
        <taxon>Eukaryota</taxon>
        <taxon>Viridiplantae</taxon>
        <taxon>Chlorophyta</taxon>
        <taxon>core chlorophytes</taxon>
        <taxon>Chlorophyceae</taxon>
        <taxon>CS clade</taxon>
        <taxon>Chlamydomonadales</taxon>
        <taxon>Haematococcaceae</taxon>
        <taxon>Haematococcus</taxon>
    </lineage>
</organism>
<name>A0A6A0A8X6_HAELA</name>
<dbReference type="AlphaFoldDB" id="A0A6A0A8X6"/>
<accession>A0A6A0A8X6</accession>
<comment type="caution">
    <text evidence="2">The sequence shown here is derived from an EMBL/GenBank/DDBJ whole genome shotgun (WGS) entry which is preliminary data.</text>
</comment>
<sequence>MPSISGASSPPNTSGCGARVLWASTPSQAVHQGNAVQGSRQVQLHALPEGARHLPRQLTPHQLQPTARFWEAGVPRRGVQAEKQGQRQRSSPLRY</sequence>
<dbReference type="EMBL" id="BLLF01004139">
    <property type="protein sequence ID" value="GFH29012.1"/>
    <property type="molecule type" value="Genomic_DNA"/>
</dbReference>
<dbReference type="Proteomes" id="UP000485058">
    <property type="component" value="Unassembled WGS sequence"/>
</dbReference>
<evidence type="ECO:0000313" key="2">
    <source>
        <dbReference type="EMBL" id="GFH29012.1"/>
    </source>
</evidence>
<protein>
    <submittedName>
        <fullName evidence="2">Uncharacterized protein</fullName>
    </submittedName>
</protein>
<gene>
    <name evidence="2" type="ORF">HaLaN_27596</name>
</gene>
<evidence type="ECO:0000256" key="1">
    <source>
        <dbReference type="SAM" id="MobiDB-lite"/>
    </source>
</evidence>
<keyword evidence="3" id="KW-1185">Reference proteome</keyword>
<evidence type="ECO:0000313" key="3">
    <source>
        <dbReference type="Proteomes" id="UP000485058"/>
    </source>
</evidence>
<proteinExistence type="predicted"/>